<evidence type="ECO:0000259" key="1">
    <source>
        <dbReference type="Pfam" id="PF12697"/>
    </source>
</evidence>
<dbReference type="PANTHER" id="PTHR43433">
    <property type="entry name" value="HYDROLASE, ALPHA/BETA FOLD FAMILY PROTEIN"/>
    <property type="match status" value="1"/>
</dbReference>
<dbReference type="InterPro" id="IPR029058">
    <property type="entry name" value="AB_hydrolase_fold"/>
</dbReference>
<gene>
    <name evidence="2" type="ORF">LTR24_004901</name>
</gene>
<reference evidence="2 3" key="1">
    <citation type="submission" date="2023-08" db="EMBL/GenBank/DDBJ databases">
        <title>Black Yeasts Isolated from many extreme environments.</title>
        <authorList>
            <person name="Coleine C."/>
            <person name="Stajich J.E."/>
            <person name="Selbmann L."/>
        </authorList>
    </citation>
    <scope>NUCLEOTIDE SEQUENCE [LARGE SCALE GENOMIC DNA]</scope>
    <source>
        <strain evidence="2 3">CCFEE 5885</strain>
    </source>
</reference>
<dbReference type="Gene3D" id="3.40.50.1820">
    <property type="entry name" value="alpha/beta hydrolase"/>
    <property type="match status" value="1"/>
</dbReference>
<protein>
    <recommendedName>
        <fullName evidence="1">AB hydrolase-1 domain-containing protein</fullName>
    </recommendedName>
</protein>
<sequence>MTSAYRLATRCTLRTITHPPLPILAGVHSVQAARAQVQTRMFHLNFNSQLEDQTATLSDGRTIGFAEYGAPQGIPTFFFHGAPGSRYDGLGYSEPAARLGVRIICPDRPGHGLSSPYPGRTLSGYAKDISDLAGRLGVARYHVFGQSGGGPYAVACAAASPVGELMNATVVAGMGHPSQITRRVAGLYTVCALGLHARFPGVMRRTMDWLYSPEWLADDEKVSRSLRRMYRLLSEEDRAVMEESTAEGEVLAVLRAAFAQGSQGTIGDSLIYYGPWDFELGDVKRRVLLIFGDKDNRTPLAFGRYYREQLPDAELVELEDCSHFTIGKFVDEIMARVVGKEPLSKKEKIEEAAEERVVTSTVT</sequence>
<dbReference type="PANTHER" id="PTHR43433:SF10">
    <property type="entry name" value="AB HYDROLASE-1 DOMAIN-CONTAINING PROTEIN"/>
    <property type="match status" value="1"/>
</dbReference>
<keyword evidence="3" id="KW-1185">Reference proteome</keyword>
<organism evidence="2 3">
    <name type="scientific">Lithohypha guttulata</name>
    <dbReference type="NCBI Taxonomy" id="1690604"/>
    <lineage>
        <taxon>Eukaryota</taxon>
        <taxon>Fungi</taxon>
        <taxon>Dikarya</taxon>
        <taxon>Ascomycota</taxon>
        <taxon>Pezizomycotina</taxon>
        <taxon>Eurotiomycetes</taxon>
        <taxon>Chaetothyriomycetidae</taxon>
        <taxon>Chaetothyriales</taxon>
        <taxon>Trichomeriaceae</taxon>
        <taxon>Lithohypha</taxon>
    </lineage>
</organism>
<dbReference type="EMBL" id="JAVRRG010000053">
    <property type="protein sequence ID" value="KAK5092709.1"/>
    <property type="molecule type" value="Genomic_DNA"/>
</dbReference>
<dbReference type="Pfam" id="PF12697">
    <property type="entry name" value="Abhydrolase_6"/>
    <property type="match status" value="1"/>
</dbReference>
<comment type="caution">
    <text evidence="2">The sequence shown here is derived from an EMBL/GenBank/DDBJ whole genome shotgun (WGS) entry which is preliminary data.</text>
</comment>
<dbReference type="InterPro" id="IPR000073">
    <property type="entry name" value="AB_hydrolase_1"/>
</dbReference>
<dbReference type="InterPro" id="IPR050471">
    <property type="entry name" value="AB_hydrolase"/>
</dbReference>
<feature type="domain" description="AB hydrolase-1" evidence="1">
    <location>
        <begin position="78"/>
        <end position="324"/>
    </location>
</feature>
<evidence type="ECO:0000313" key="2">
    <source>
        <dbReference type="EMBL" id="KAK5092709.1"/>
    </source>
</evidence>
<dbReference type="SUPFAM" id="SSF53474">
    <property type="entry name" value="alpha/beta-Hydrolases"/>
    <property type="match status" value="1"/>
</dbReference>
<name>A0ABR0KAT3_9EURO</name>
<accession>A0ABR0KAT3</accession>
<dbReference type="Proteomes" id="UP001345013">
    <property type="component" value="Unassembled WGS sequence"/>
</dbReference>
<evidence type="ECO:0000313" key="3">
    <source>
        <dbReference type="Proteomes" id="UP001345013"/>
    </source>
</evidence>
<proteinExistence type="predicted"/>